<dbReference type="Pfam" id="PF00581">
    <property type="entry name" value="Rhodanese"/>
    <property type="match status" value="1"/>
</dbReference>
<dbReference type="PROSITE" id="PS50206">
    <property type="entry name" value="RHODANESE_3"/>
    <property type="match status" value="1"/>
</dbReference>
<reference evidence="2 3" key="1">
    <citation type="submission" date="2018-11" db="EMBL/GenBank/DDBJ databases">
        <title>Genome sequencing of Paenibacillus lentus DSM25539(T).</title>
        <authorList>
            <person name="Kook J.-K."/>
            <person name="Park S.-N."/>
            <person name="Lim Y.K."/>
        </authorList>
    </citation>
    <scope>NUCLEOTIDE SEQUENCE [LARGE SCALE GENOMIC DNA]</scope>
    <source>
        <strain evidence="2 3">DSM 25539</strain>
    </source>
</reference>
<keyword evidence="3" id="KW-1185">Reference proteome</keyword>
<dbReference type="CDD" id="cd00158">
    <property type="entry name" value="RHOD"/>
    <property type="match status" value="1"/>
</dbReference>
<gene>
    <name evidence="2" type="ORF">EIM92_09615</name>
</gene>
<accession>A0A3Q8S4N1</accession>
<dbReference type="OrthoDB" id="9800872at2"/>
<evidence type="ECO:0000313" key="2">
    <source>
        <dbReference type="EMBL" id="AZK46398.1"/>
    </source>
</evidence>
<dbReference type="InterPro" id="IPR001763">
    <property type="entry name" value="Rhodanese-like_dom"/>
</dbReference>
<dbReference type="InterPro" id="IPR050229">
    <property type="entry name" value="GlpE_sulfurtransferase"/>
</dbReference>
<name>A0A3Q8S4N1_9BACL</name>
<dbReference type="SUPFAM" id="SSF52821">
    <property type="entry name" value="Rhodanese/Cell cycle control phosphatase"/>
    <property type="match status" value="1"/>
</dbReference>
<organism evidence="2 3">
    <name type="scientific">Paenibacillus lentus</name>
    <dbReference type="NCBI Taxonomy" id="1338368"/>
    <lineage>
        <taxon>Bacteria</taxon>
        <taxon>Bacillati</taxon>
        <taxon>Bacillota</taxon>
        <taxon>Bacilli</taxon>
        <taxon>Bacillales</taxon>
        <taxon>Paenibacillaceae</taxon>
        <taxon>Paenibacillus</taxon>
    </lineage>
</organism>
<dbReference type="AlphaFoldDB" id="A0A3Q8S4N1"/>
<protein>
    <submittedName>
        <fullName evidence="2">Rhodanese-like domain-containing protein</fullName>
    </submittedName>
</protein>
<dbReference type="PANTHER" id="PTHR43031">
    <property type="entry name" value="FAD-DEPENDENT OXIDOREDUCTASE"/>
    <property type="match status" value="1"/>
</dbReference>
<dbReference type="KEGG" id="plen:EIM92_09615"/>
<dbReference type="InterPro" id="IPR036873">
    <property type="entry name" value="Rhodanese-like_dom_sf"/>
</dbReference>
<dbReference type="PANTHER" id="PTHR43031:SF17">
    <property type="entry name" value="SULFURTRANSFERASE YTWF-RELATED"/>
    <property type="match status" value="1"/>
</dbReference>
<dbReference type="SMART" id="SM00450">
    <property type="entry name" value="RHOD"/>
    <property type="match status" value="1"/>
</dbReference>
<evidence type="ECO:0000259" key="1">
    <source>
        <dbReference type="PROSITE" id="PS50206"/>
    </source>
</evidence>
<sequence>MSEMIQGVSHVNTKELSAILQDRNNRTIIIDVREPEEYIQAHIPGVPLIPMGEIIHYMDDLDPDREYVFVCRSGQRSFNVAKYFQQHGFDAVHNYAGGMLDWDGEIATGLENVIEHPLDAKKLEK</sequence>
<feature type="domain" description="Rhodanese" evidence="1">
    <location>
        <begin position="23"/>
        <end position="108"/>
    </location>
</feature>
<dbReference type="Gene3D" id="3.40.250.10">
    <property type="entry name" value="Rhodanese-like domain"/>
    <property type="match status" value="1"/>
</dbReference>
<proteinExistence type="predicted"/>
<dbReference type="RefSeq" id="WP_125082459.1">
    <property type="nucleotide sequence ID" value="NZ_CP034248.1"/>
</dbReference>
<dbReference type="Proteomes" id="UP000273145">
    <property type="component" value="Chromosome"/>
</dbReference>
<dbReference type="EMBL" id="CP034248">
    <property type="protein sequence ID" value="AZK46398.1"/>
    <property type="molecule type" value="Genomic_DNA"/>
</dbReference>
<evidence type="ECO:0000313" key="3">
    <source>
        <dbReference type="Proteomes" id="UP000273145"/>
    </source>
</evidence>